<dbReference type="FunFam" id="3.30.2350.10:FF:000006">
    <property type="entry name" value="Pseudouridine synthase"/>
    <property type="match status" value="1"/>
</dbReference>
<dbReference type="SMART" id="SM00363">
    <property type="entry name" value="S4"/>
    <property type="match status" value="1"/>
</dbReference>
<gene>
    <name evidence="11" type="ORF">C3Y98_06920</name>
</gene>
<accession>A0A4Y9VSL1</accession>
<dbReference type="Pfam" id="PF00849">
    <property type="entry name" value="PseudoU_synth_2"/>
    <property type="match status" value="1"/>
</dbReference>
<dbReference type="Proteomes" id="UP000297706">
    <property type="component" value="Unassembled WGS sequence"/>
</dbReference>
<dbReference type="InterPro" id="IPR050188">
    <property type="entry name" value="RluA_PseudoU_synthase"/>
</dbReference>
<dbReference type="InterPro" id="IPR006225">
    <property type="entry name" value="PsdUridine_synth_RluC/D"/>
</dbReference>
<evidence type="ECO:0000256" key="2">
    <source>
        <dbReference type="ARBA" id="ARBA00022884"/>
    </source>
</evidence>
<dbReference type="InterPro" id="IPR006224">
    <property type="entry name" value="PsdUridine_synth_RluA-like_CS"/>
</dbReference>
<evidence type="ECO:0000313" key="11">
    <source>
        <dbReference type="EMBL" id="TFW71810.1"/>
    </source>
</evidence>
<dbReference type="SUPFAM" id="SSF55174">
    <property type="entry name" value="Alpha-L RNA-binding motif"/>
    <property type="match status" value="1"/>
</dbReference>
<evidence type="ECO:0000313" key="12">
    <source>
        <dbReference type="Proteomes" id="UP000297706"/>
    </source>
</evidence>
<comment type="similarity">
    <text evidence="1 8">Belongs to the pseudouridine synthase RluA family.</text>
</comment>
<evidence type="ECO:0000256" key="5">
    <source>
        <dbReference type="ARBA" id="ARBA00056072"/>
    </source>
</evidence>
<dbReference type="InterPro" id="IPR002942">
    <property type="entry name" value="S4_RNA-bd"/>
</dbReference>
<evidence type="ECO:0000256" key="9">
    <source>
        <dbReference type="SAM" id="MobiDB-lite"/>
    </source>
</evidence>
<evidence type="ECO:0000256" key="6">
    <source>
        <dbReference type="PIRSR" id="PIRSR606225-1"/>
    </source>
</evidence>
<dbReference type="GO" id="GO:0003723">
    <property type="term" value="F:RNA binding"/>
    <property type="evidence" value="ECO:0007669"/>
    <property type="project" value="UniProtKB-KW"/>
</dbReference>
<evidence type="ECO:0000256" key="3">
    <source>
        <dbReference type="ARBA" id="ARBA00023235"/>
    </source>
</evidence>
<dbReference type="PANTHER" id="PTHR21600:SF44">
    <property type="entry name" value="RIBOSOMAL LARGE SUBUNIT PSEUDOURIDINE SYNTHASE D"/>
    <property type="match status" value="1"/>
</dbReference>
<proteinExistence type="inferred from homology"/>
<reference evidence="11 12" key="1">
    <citation type="submission" date="2018-02" db="EMBL/GenBank/DDBJ databases">
        <title>A novel lanthanide dependent methylotroph, Methylotenera sp. La3113.</title>
        <authorList>
            <person name="Lv H."/>
            <person name="Tani A."/>
        </authorList>
    </citation>
    <scope>NUCLEOTIDE SEQUENCE [LARGE SCALE GENOMIC DNA]</scope>
    <source>
        <strain evidence="11 12">La3113</strain>
    </source>
</reference>
<feature type="active site" evidence="6">
    <location>
        <position position="145"/>
    </location>
</feature>
<dbReference type="Gene3D" id="3.30.2350.10">
    <property type="entry name" value="Pseudouridine synthase"/>
    <property type="match status" value="1"/>
</dbReference>
<dbReference type="SUPFAM" id="SSF55120">
    <property type="entry name" value="Pseudouridine synthase"/>
    <property type="match status" value="1"/>
</dbReference>
<dbReference type="EMBL" id="PQVH01000008">
    <property type="protein sequence ID" value="TFW71810.1"/>
    <property type="molecule type" value="Genomic_DNA"/>
</dbReference>
<name>A0A4Y9VSL1_9PROT</name>
<dbReference type="GO" id="GO:0160140">
    <property type="term" value="F:23S rRNA pseudouridine(1911/1915/1917) synthase activity"/>
    <property type="evidence" value="ECO:0007669"/>
    <property type="project" value="UniProtKB-EC"/>
</dbReference>
<dbReference type="PANTHER" id="PTHR21600">
    <property type="entry name" value="MITOCHONDRIAL RNA PSEUDOURIDINE SYNTHASE"/>
    <property type="match status" value="1"/>
</dbReference>
<dbReference type="CDD" id="cd00165">
    <property type="entry name" value="S4"/>
    <property type="match status" value="1"/>
</dbReference>
<dbReference type="InterPro" id="IPR036986">
    <property type="entry name" value="S4_RNA-bd_sf"/>
</dbReference>
<comment type="catalytic activity">
    <reaction evidence="4">
        <text>uridine(1911/1915/1917) in 23S rRNA = pseudouridine(1911/1915/1917) in 23S rRNA</text>
        <dbReference type="Rhea" id="RHEA:42524"/>
        <dbReference type="Rhea" id="RHEA-COMP:10097"/>
        <dbReference type="Rhea" id="RHEA-COMP:10098"/>
        <dbReference type="ChEBI" id="CHEBI:65314"/>
        <dbReference type="ChEBI" id="CHEBI:65315"/>
        <dbReference type="EC" id="5.4.99.23"/>
    </reaction>
</comment>
<dbReference type="GO" id="GO:0000455">
    <property type="term" value="P:enzyme-directed rRNA pseudouridine synthesis"/>
    <property type="evidence" value="ECO:0007669"/>
    <property type="project" value="TreeGrafter"/>
</dbReference>
<dbReference type="InterPro" id="IPR020103">
    <property type="entry name" value="PsdUridine_synth_cat_dom_sf"/>
</dbReference>
<keyword evidence="3 8" id="KW-0413">Isomerase</keyword>
<organism evidence="11 12">
    <name type="scientific">Methylotenera oryzisoli</name>
    <dbReference type="NCBI Taxonomy" id="2080758"/>
    <lineage>
        <taxon>Bacteria</taxon>
        <taxon>Pseudomonadati</taxon>
        <taxon>Pseudomonadota</taxon>
        <taxon>Betaproteobacteria</taxon>
        <taxon>Nitrosomonadales</taxon>
        <taxon>Methylophilaceae</taxon>
        <taxon>Methylotenera</taxon>
    </lineage>
</organism>
<keyword evidence="2 7" id="KW-0694">RNA-binding</keyword>
<feature type="region of interest" description="Disordered" evidence="9">
    <location>
        <begin position="326"/>
        <end position="369"/>
    </location>
</feature>
<feature type="domain" description="RNA-binding S4" evidence="10">
    <location>
        <begin position="24"/>
        <end position="89"/>
    </location>
</feature>
<dbReference type="OrthoDB" id="9785808at2"/>
<dbReference type="PROSITE" id="PS01129">
    <property type="entry name" value="PSI_RLU"/>
    <property type="match status" value="1"/>
</dbReference>
<keyword evidence="12" id="KW-1185">Reference proteome</keyword>
<sequence length="369" mass="41953">MTDATQQSLNNLIHLTISSDLGGLRLDVALQRLLPEHSRSRLQAWIKSGLVTVDGKVSTAKTKVWGGEKVSVDVQVKPETYAFTAQDIPLDIVYEDDHILVVNKPAGMVVHPAAGNWEGTLLNALLFHSPQLHDVPRAGIVHRLDKETSGLLVVAKTLNAQTHLVRQLQARTVKREYRAIVWGQLWRNGVVDQPLGRDPRSRTKMAINRMGKPAVTRYEILERFSVQTYLRCNLETGRTHQIRVHMQHLKAPLVGDPVYGFRGIVPIRAMTQTLRDAVSQFHRQALHAIKLGLVHPATNEFMEWQIELADDMKVLLEAMRHEDVRDDEEDFELSMEPYLADEDYEYDDDDLFDDGDEEDDADFDNEEDV</sequence>
<evidence type="ECO:0000259" key="10">
    <source>
        <dbReference type="SMART" id="SM00363"/>
    </source>
</evidence>
<dbReference type="Pfam" id="PF01479">
    <property type="entry name" value="S4"/>
    <property type="match status" value="1"/>
</dbReference>
<dbReference type="NCBIfam" id="NF008385">
    <property type="entry name" value="PRK11180.1"/>
    <property type="match status" value="1"/>
</dbReference>
<dbReference type="InterPro" id="IPR006145">
    <property type="entry name" value="PsdUridine_synth_RsuA/RluA"/>
</dbReference>
<dbReference type="EC" id="5.4.99.-" evidence="8"/>
<dbReference type="AlphaFoldDB" id="A0A4Y9VSL1"/>
<evidence type="ECO:0000256" key="7">
    <source>
        <dbReference type="PROSITE-ProRule" id="PRU00182"/>
    </source>
</evidence>
<dbReference type="Gene3D" id="3.10.290.10">
    <property type="entry name" value="RNA-binding S4 domain"/>
    <property type="match status" value="1"/>
</dbReference>
<comment type="caution">
    <text evidence="11">The sequence shown here is derived from an EMBL/GenBank/DDBJ whole genome shotgun (WGS) entry which is preliminary data.</text>
</comment>
<evidence type="ECO:0000256" key="8">
    <source>
        <dbReference type="RuleBase" id="RU362028"/>
    </source>
</evidence>
<evidence type="ECO:0000256" key="1">
    <source>
        <dbReference type="ARBA" id="ARBA00010876"/>
    </source>
</evidence>
<protein>
    <recommendedName>
        <fullName evidence="8">Pseudouridine synthase</fullName>
        <ecNumber evidence="8">5.4.99.-</ecNumber>
    </recommendedName>
</protein>
<dbReference type="CDD" id="cd02869">
    <property type="entry name" value="PseudoU_synth_RluA_like"/>
    <property type="match status" value="1"/>
</dbReference>
<dbReference type="RefSeq" id="WP_135277525.1">
    <property type="nucleotide sequence ID" value="NZ_PQVH01000008.1"/>
</dbReference>
<dbReference type="NCBIfam" id="TIGR00005">
    <property type="entry name" value="rluA_subfam"/>
    <property type="match status" value="1"/>
</dbReference>
<evidence type="ECO:0000256" key="4">
    <source>
        <dbReference type="ARBA" id="ARBA00036882"/>
    </source>
</evidence>
<comment type="function">
    <text evidence="5">Responsible for synthesis of pseudouridine from uracil at positions 1911, 1915 and 1917 in 23S ribosomal RNA.</text>
</comment>
<comment type="catalytic activity">
    <reaction evidence="8">
        <text>a uridine in RNA = a pseudouridine in RNA</text>
        <dbReference type="Rhea" id="RHEA:48348"/>
        <dbReference type="Rhea" id="RHEA-COMP:12068"/>
        <dbReference type="Rhea" id="RHEA-COMP:12069"/>
        <dbReference type="ChEBI" id="CHEBI:65314"/>
        <dbReference type="ChEBI" id="CHEBI:65315"/>
    </reaction>
</comment>
<dbReference type="PROSITE" id="PS50889">
    <property type="entry name" value="S4"/>
    <property type="match status" value="1"/>
</dbReference>